<protein>
    <submittedName>
        <fullName evidence="3">AAA family ATPase</fullName>
    </submittedName>
</protein>
<feature type="coiled-coil region" evidence="1">
    <location>
        <begin position="249"/>
        <end position="310"/>
    </location>
</feature>
<gene>
    <name evidence="3" type="ORF">ITJ86_04150</name>
</gene>
<dbReference type="PANTHER" id="PTHR32114">
    <property type="entry name" value="ABC TRANSPORTER ABCH.3"/>
    <property type="match status" value="1"/>
</dbReference>
<comment type="caution">
    <text evidence="3">The sequence shown here is derived from an EMBL/GenBank/DDBJ whole genome shotgun (WGS) entry which is preliminary data.</text>
</comment>
<reference evidence="3 4" key="1">
    <citation type="submission" date="2020-11" db="EMBL/GenBank/DDBJ databases">
        <title>Winogradskyella marina sp. nov., isolated from marine sediment.</title>
        <authorList>
            <person name="Bo J."/>
            <person name="Wang S."/>
            <person name="Song X."/>
            <person name="Du Z."/>
        </authorList>
    </citation>
    <scope>NUCLEOTIDE SEQUENCE [LARGE SCALE GENOMIC DNA]</scope>
    <source>
        <strain evidence="3 4">F6397</strain>
    </source>
</reference>
<evidence type="ECO:0000256" key="1">
    <source>
        <dbReference type="SAM" id="Coils"/>
    </source>
</evidence>
<sequence length="712" mass="82628">MKIESVKIKNFFCYLDEIEFTFDKGLNIVSASNGGGKSQLFNAFYWVFFNQIYSNIGESTQKKKWKTVDDIVLCPDYYKVNSSDGDTIETIVEIKLLAPHFKPGYDKDSDDVNYTFRRSINYKKENESLKTWTNSGLQIEYNFHSETHFADKNELEGLLNNIFPSNLRKFMWYQGETMDELYDFSNNITLRKAIDGISYYPIYDSLHKVVEKSFENISQKIYREQKKGNKITREQDKIIDEIFEVQKQLKSKNESKLIYENDINDLEDKINTIEDKLSGFDHFIKFKSTLVDLESQLLQTKNEIDFIEHSTKDDLISKWMLNGCEEAILKSQNNLDKLNQFIQDMSETENPIPINLPGPEYIERMLKDSVCYICERPVEKDTEPYDALKKRMNDFEVNLKNRILSDNYQELNRAKRRITNELPKINDEIDIVEKKKKNLIKKRNSLAKKIDNLYTEIGSENRGQLDDGAHTASRLTNQLHTYNKEVKQKTRYLQDNINAISILEKNLKELNEKSDLFSKSDGKPASAEEKAKNYIKLFVDSIGLLKSKAYDKLITEIEIESNRLYSLYLGKKEQGTIVITKNGIRIADKKTDEFLSNLNAGEEVASNLAVANSFLSLSAKKMNKSYPLIADAPTSDLDYQNTYNLTVNISDSFEQMIIMSKDYVQFSNQQISELVAKANISNFYIVTNELINEDEDNSRTNKKSNVFNFSKK</sequence>
<accession>A0ABS0EFN7</accession>
<dbReference type="InterPro" id="IPR027417">
    <property type="entry name" value="P-loop_NTPase"/>
</dbReference>
<evidence type="ECO:0000313" key="4">
    <source>
        <dbReference type="Proteomes" id="UP000611215"/>
    </source>
</evidence>
<dbReference type="Pfam" id="PF13476">
    <property type="entry name" value="AAA_23"/>
    <property type="match status" value="1"/>
</dbReference>
<keyword evidence="4" id="KW-1185">Reference proteome</keyword>
<dbReference type="RefSeq" id="WP_195870348.1">
    <property type="nucleotide sequence ID" value="NZ_JADOET010000002.1"/>
</dbReference>
<dbReference type="Proteomes" id="UP000611215">
    <property type="component" value="Unassembled WGS sequence"/>
</dbReference>
<feature type="coiled-coil region" evidence="1">
    <location>
        <begin position="493"/>
        <end position="520"/>
    </location>
</feature>
<evidence type="ECO:0000313" key="3">
    <source>
        <dbReference type="EMBL" id="MBF8149073.1"/>
    </source>
</evidence>
<dbReference type="SUPFAM" id="SSF52540">
    <property type="entry name" value="P-loop containing nucleoside triphosphate hydrolases"/>
    <property type="match status" value="2"/>
</dbReference>
<feature type="domain" description="Rad50/SbcC-type AAA" evidence="2">
    <location>
        <begin position="5"/>
        <end position="277"/>
    </location>
</feature>
<dbReference type="InterPro" id="IPR038729">
    <property type="entry name" value="Rad50/SbcC_AAA"/>
</dbReference>
<organism evidence="3 4">
    <name type="scientific">Winogradskyella marina</name>
    <dbReference type="NCBI Taxonomy" id="2785530"/>
    <lineage>
        <taxon>Bacteria</taxon>
        <taxon>Pseudomonadati</taxon>
        <taxon>Bacteroidota</taxon>
        <taxon>Flavobacteriia</taxon>
        <taxon>Flavobacteriales</taxon>
        <taxon>Flavobacteriaceae</taxon>
        <taxon>Winogradskyella</taxon>
    </lineage>
</organism>
<feature type="coiled-coil region" evidence="1">
    <location>
        <begin position="401"/>
        <end position="456"/>
    </location>
</feature>
<dbReference type="EMBL" id="JADOET010000002">
    <property type="protein sequence ID" value="MBF8149073.1"/>
    <property type="molecule type" value="Genomic_DNA"/>
</dbReference>
<keyword evidence="1" id="KW-0175">Coiled coil</keyword>
<proteinExistence type="predicted"/>
<dbReference type="PANTHER" id="PTHR32114:SF2">
    <property type="entry name" value="ABC TRANSPORTER ABCH.3"/>
    <property type="match status" value="1"/>
</dbReference>
<dbReference type="Gene3D" id="3.40.50.300">
    <property type="entry name" value="P-loop containing nucleotide triphosphate hydrolases"/>
    <property type="match status" value="2"/>
</dbReference>
<evidence type="ECO:0000259" key="2">
    <source>
        <dbReference type="Pfam" id="PF13476"/>
    </source>
</evidence>
<name>A0ABS0EFN7_9FLAO</name>